<dbReference type="KEGG" id="bba:Bd0603"/>
<dbReference type="Proteomes" id="UP000008080">
    <property type="component" value="Chromosome"/>
</dbReference>
<evidence type="ECO:0000256" key="1">
    <source>
        <dbReference type="SAM" id="SignalP"/>
    </source>
</evidence>
<name>Q6MQ78_BDEBA</name>
<feature type="chain" id="PRO_5004276772" description="Lipoprotein" evidence="1">
    <location>
        <begin position="20"/>
        <end position="316"/>
    </location>
</feature>
<dbReference type="STRING" id="264462.Bd0603"/>
<protein>
    <recommendedName>
        <fullName evidence="4">Lipoprotein</fullName>
    </recommendedName>
</protein>
<organism evidence="2 3">
    <name type="scientific">Bdellovibrio bacteriovorus (strain ATCC 15356 / DSM 50701 / NCIMB 9529 / HD100)</name>
    <dbReference type="NCBI Taxonomy" id="264462"/>
    <lineage>
        <taxon>Bacteria</taxon>
        <taxon>Pseudomonadati</taxon>
        <taxon>Bdellovibrionota</taxon>
        <taxon>Bdellovibrionia</taxon>
        <taxon>Bdellovibrionales</taxon>
        <taxon>Pseudobdellovibrionaceae</taxon>
        <taxon>Bdellovibrio</taxon>
    </lineage>
</organism>
<accession>Q6MQ78</accession>
<keyword evidence="3" id="KW-1185">Reference proteome</keyword>
<feature type="signal peptide" evidence="1">
    <location>
        <begin position="1"/>
        <end position="19"/>
    </location>
</feature>
<dbReference type="RefSeq" id="WP_011163171.1">
    <property type="nucleotide sequence ID" value="NC_005363.1"/>
</dbReference>
<dbReference type="HOGENOM" id="CLU_878988_0_0_7"/>
<evidence type="ECO:0000313" key="3">
    <source>
        <dbReference type="Proteomes" id="UP000008080"/>
    </source>
</evidence>
<gene>
    <name evidence="2" type="ordered locus">Bd0603</name>
</gene>
<evidence type="ECO:0000313" key="2">
    <source>
        <dbReference type="EMBL" id="CAE78569.1"/>
    </source>
</evidence>
<dbReference type="AlphaFoldDB" id="Q6MQ78"/>
<reference evidence="2 3" key="1">
    <citation type="journal article" date="2004" name="Science">
        <title>A predator unmasked: life cycle of Bdellovibrio bacteriovorus from a genomic perspective.</title>
        <authorList>
            <person name="Rendulic S."/>
            <person name="Jagtap P."/>
            <person name="Rosinus A."/>
            <person name="Eppinger M."/>
            <person name="Baar C."/>
            <person name="Lanz C."/>
            <person name="Keller H."/>
            <person name="Lambert C."/>
            <person name="Evans K.J."/>
            <person name="Goesmann A."/>
            <person name="Meyer F."/>
            <person name="Sockett R.E."/>
            <person name="Schuster S.C."/>
        </authorList>
    </citation>
    <scope>NUCLEOTIDE SEQUENCE [LARGE SCALE GENOMIC DNA]</scope>
    <source>
        <strain evidence="3">ATCC 15356 / DSM 50701 / NCIMB 9529 / HD100</strain>
    </source>
</reference>
<proteinExistence type="predicted"/>
<keyword evidence="1" id="KW-0732">Signal</keyword>
<evidence type="ECO:0008006" key="4">
    <source>
        <dbReference type="Google" id="ProtNLM"/>
    </source>
</evidence>
<sequence length="316" mass="35804">MERLLVSLLLMFCVGCSFAKDDSATYHQENLNTNVEYLSLKQLVKVGTVLDLVNFLNTTQFRMNEEQEKELFEASVNRGSAEIFANLMRRGSFKSVFSNGSFVLSQKKMNLDIRAVLTSHLFSELLNTGERKSMTCSEVLTQVFFLRWANVGTASQLQKLGLEKTAESDCAQIDPKLVGYLYRNELAFLYLNSQSTPELFAKLVHIKKVDRRSYLVGNFSWGQLLISPIMVLNSLPGRIDDELLKSLSKDLESSLEESADVAYYVLARSGAYRVGRLSNKLELVSLEENLISELIQQNAEFVFDRHVPVDQDIKLP</sequence>
<dbReference type="GeneID" id="93011698"/>
<dbReference type="EMBL" id="BX842647">
    <property type="protein sequence ID" value="CAE78569.1"/>
    <property type="molecule type" value="Genomic_DNA"/>
</dbReference>